<dbReference type="PANTHER" id="PTHR36582">
    <property type="entry name" value="ANTITOXIN PARD"/>
    <property type="match status" value="1"/>
</dbReference>
<dbReference type="OrthoDB" id="9811310at2"/>
<reference evidence="3 4" key="1">
    <citation type="submission" date="2019-04" db="EMBL/GenBank/DDBJ databases">
        <authorList>
            <person name="Li J."/>
        </authorList>
    </citation>
    <scope>NUCLEOTIDE SEQUENCE [LARGE SCALE GENOMIC DNA]</scope>
    <source>
        <strain evidence="3 4">CCTCC AB2016182</strain>
    </source>
</reference>
<dbReference type="Gene3D" id="6.10.10.120">
    <property type="entry name" value="Antitoxin ParD1-like"/>
    <property type="match status" value="1"/>
</dbReference>
<name>A0A4U0Q8L6_9RHOB</name>
<comment type="similarity">
    <text evidence="1">Belongs to the ParD antitoxin family.</text>
</comment>
<evidence type="ECO:0000313" key="4">
    <source>
        <dbReference type="Proteomes" id="UP000306223"/>
    </source>
</evidence>
<comment type="caution">
    <text evidence="3">The sequence shown here is derived from an EMBL/GenBank/DDBJ whole genome shotgun (WGS) entry which is preliminary data.</text>
</comment>
<dbReference type="CDD" id="cd22231">
    <property type="entry name" value="RHH_NikR_HicB-like"/>
    <property type="match status" value="1"/>
</dbReference>
<dbReference type="PANTHER" id="PTHR36582:SF2">
    <property type="entry name" value="ANTITOXIN PARD"/>
    <property type="match status" value="1"/>
</dbReference>
<keyword evidence="2" id="KW-1277">Toxin-antitoxin system</keyword>
<dbReference type="InterPro" id="IPR022789">
    <property type="entry name" value="ParD"/>
</dbReference>
<keyword evidence="4" id="KW-1185">Reference proteome</keyword>
<evidence type="ECO:0000313" key="3">
    <source>
        <dbReference type="EMBL" id="TJZ77250.1"/>
    </source>
</evidence>
<accession>A0A4U0Q8L6</accession>
<protein>
    <submittedName>
        <fullName evidence="3">Type II toxin-antitoxin system ParD family antitoxin</fullName>
    </submittedName>
</protein>
<dbReference type="InterPro" id="IPR010985">
    <property type="entry name" value="Ribbon_hlx_hlx"/>
</dbReference>
<dbReference type="RefSeq" id="WP_136858372.1">
    <property type="nucleotide sequence ID" value="NZ_SUNH01000064.1"/>
</dbReference>
<dbReference type="EMBL" id="SUNH01000064">
    <property type="protein sequence ID" value="TJZ77250.1"/>
    <property type="molecule type" value="Genomic_DNA"/>
</dbReference>
<evidence type="ECO:0000256" key="1">
    <source>
        <dbReference type="ARBA" id="ARBA00008580"/>
    </source>
</evidence>
<dbReference type="Proteomes" id="UP000306223">
    <property type="component" value="Unassembled WGS sequence"/>
</dbReference>
<dbReference type="Pfam" id="PF03693">
    <property type="entry name" value="ParD_antitoxin"/>
    <property type="match status" value="1"/>
</dbReference>
<dbReference type="GO" id="GO:0006355">
    <property type="term" value="P:regulation of DNA-templated transcription"/>
    <property type="evidence" value="ECO:0007669"/>
    <property type="project" value="InterPro"/>
</dbReference>
<sequence length="80" mass="8964">MATMNVSIPDPMKVWVEERARGGSFSNASDYVRHLIRRDQERAHAIGQLQAAITEGLQSGEPKPFDALAFKAKMRRKHAS</sequence>
<evidence type="ECO:0000256" key="2">
    <source>
        <dbReference type="ARBA" id="ARBA00022649"/>
    </source>
</evidence>
<proteinExistence type="inferred from homology"/>
<dbReference type="AlphaFoldDB" id="A0A4U0Q8L6"/>
<dbReference type="InterPro" id="IPR038296">
    <property type="entry name" value="ParD_sf"/>
</dbReference>
<dbReference type="NCBIfam" id="TIGR02606">
    <property type="entry name" value="antidote_CC2985"/>
    <property type="match status" value="1"/>
</dbReference>
<dbReference type="SUPFAM" id="SSF47598">
    <property type="entry name" value="Ribbon-helix-helix"/>
    <property type="match status" value="1"/>
</dbReference>
<organism evidence="3 4">
    <name type="scientific">Paracoccus hibiscisoli</name>
    <dbReference type="NCBI Taxonomy" id="2023261"/>
    <lineage>
        <taxon>Bacteria</taxon>
        <taxon>Pseudomonadati</taxon>
        <taxon>Pseudomonadota</taxon>
        <taxon>Alphaproteobacteria</taxon>
        <taxon>Rhodobacterales</taxon>
        <taxon>Paracoccaceae</taxon>
        <taxon>Paracoccus</taxon>
    </lineage>
</organism>
<gene>
    <name evidence="3" type="ORF">FA740_19040</name>
</gene>